<dbReference type="STRING" id="1420851.AU255_09435"/>
<evidence type="ECO:0000313" key="3">
    <source>
        <dbReference type="Proteomes" id="UP000191980"/>
    </source>
</evidence>
<comment type="caution">
    <text evidence="2">The sequence shown here is derived from an EMBL/GenBank/DDBJ whole genome shotgun (WGS) entry which is preliminary data.</text>
</comment>
<feature type="transmembrane region" description="Helical" evidence="1">
    <location>
        <begin position="12"/>
        <end position="33"/>
    </location>
</feature>
<name>A0A1V8M959_9GAMM</name>
<organism evidence="2 3">
    <name type="scientific">Methyloprofundus sedimenti</name>
    <dbReference type="NCBI Taxonomy" id="1420851"/>
    <lineage>
        <taxon>Bacteria</taxon>
        <taxon>Pseudomonadati</taxon>
        <taxon>Pseudomonadota</taxon>
        <taxon>Gammaproteobacteria</taxon>
        <taxon>Methylococcales</taxon>
        <taxon>Methylococcaceae</taxon>
        <taxon>Methyloprofundus</taxon>
    </lineage>
</organism>
<dbReference type="RefSeq" id="WP_080522661.1">
    <property type="nucleotide sequence ID" value="NZ_LPUF01000001.1"/>
</dbReference>
<evidence type="ECO:0000256" key="1">
    <source>
        <dbReference type="SAM" id="Phobius"/>
    </source>
</evidence>
<protein>
    <submittedName>
        <fullName evidence="2">Uncharacterized protein</fullName>
    </submittedName>
</protein>
<keyword evidence="1" id="KW-1133">Transmembrane helix</keyword>
<sequence>MKIFPTKQEKIITIAIVSFLLGISIGLLTALESTERKDLIPSVAALFAAFFGASTAFFLESRSRKKEKREAQLDAANQLLYVLFERLNIIKLFQIDFISPVRDQSDRMITMQPVANFHTPESELKVEKVSFLFQTSHKELMFELHVVNEQFQEAVNSIIYRSHMHLNVFQPLLEM</sequence>
<gene>
    <name evidence="2" type="ORF">AU255_09435</name>
</gene>
<feature type="transmembrane region" description="Helical" evidence="1">
    <location>
        <begin position="39"/>
        <end position="59"/>
    </location>
</feature>
<reference evidence="2 3" key="1">
    <citation type="submission" date="2015-12" db="EMBL/GenBank/DDBJ databases">
        <authorList>
            <person name="Shamseldin A."/>
            <person name="Moawad H."/>
            <person name="Abd El-Rahim W.M."/>
            <person name="Sadowsky M.J."/>
        </authorList>
    </citation>
    <scope>NUCLEOTIDE SEQUENCE [LARGE SCALE GENOMIC DNA]</scope>
    <source>
        <strain evidence="2 3">WF1</strain>
    </source>
</reference>
<dbReference type="EMBL" id="LPUF01000001">
    <property type="protein sequence ID" value="OQK18056.1"/>
    <property type="molecule type" value="Genomic_DNA"/>
</dbReference>
<keyword evidence="3" id="KW-1185">Reference proteome</keyword>
<dbReference type="AlphaFoldDB" id="A0A1V8M959"/>
<evidence type="ECO:0000313" key="2">
    <source>
        <dbReference type="EMBL" id="OQK18056.1"/>
    </source>
</evidence>
<keyword evidence="1" id="KW-0472">Membrane</keyword>
<dbReference type="Proteomes" id="UP000191980">
    <property type="component" value="Unassembled WGS sequence"/>
</dbReference>
<keyword evidence="1" id="KW-0812">Transmembrane</keyword>
<proteinExistence type="predicted"/>
<accession>A0A1V8M959</accession>